<sequence length="88" mass="8778">MVPIGAAPALLSGGTQAVTARPPWHPAGGGLCAGGTATGTRGDHKADVPARPRKSPVTMHQTGTTWPHADSAPICGHPDPTISPVPFG</sequence>
<feature type="region of interest" description="Disordered" evidence="1">
    <location>
        <begin position="1"/>
        <end position="88"/>
    </location>
</feature>
<evidence type="ECO:0000313" key="2">
    <source>
        <dbReference type="EMBL" id="GAA4958476.1"/>
    </source>
</evidence>
<gene>
    <name evidence="2" type="ORF">GCM10023224_50550</name>
</gene>
<dbReference type="EMBL" id="BAABIK010000054">
    <property type="protein sequence ID" value="GAA4958476.1"/>
    <property type="molecule type" value="Genomic_DNA"/>
</dbReference>
<proteinExistence type="predicted"/>
<name>A0ABP9H066_9ACTN</name>
<comment type="caution">
    <text evidence="2">The sequence shown here is derived from an EMBL/GenBank/DDBJ whole genome shotgun (WGS) entry which is preliminary data.</text>
</comment>
<keyword evidence="3" id="KW-1185">Reference proteome</keyword>
<feature type="compositionally biased region" description="Gly residues" evidence="1">
    <location>
        <begin position="27"/>
        <end position="37"/>
    </location>
</feature>
<evidence type="ECO:0008006" key="4">
    <source>
        <dbReference type="Google" id="ProtNLM"/>
    </source>
</evidence>
<reference evidence="3" key="1">
    <citation type="journal article" date="2019" name="Int. J. Syst. Evol. Microbiol.">
        <title>The Global Catalogue of Microorganisms (GCM) 10K type strain sequencing project: providing services to taxonomists for standard genome sequencing and annotation.</title>
        <authorList>
            <consortium name="The Broad Institute Genomics Platform"/>
            <consortium name="The Broad Institute Genome Sequencing Center for Infectious Disease"/>
            <person name="Wu L."/>
            <person name="Ma J."/>
        </authorList>
    </citation>
    <scope>NUCLEOTIDE SEQUENCE [LARGE SCALE GENOMIC DNA]</scope>
    <source>
        <strain evidence="3">JCM 18123</strain>
    </source>
</reference>
<organism evidence="2 3">
    <name type="scientific">Streptomonospora halophila</name>
    <dbReference type="NCBI Taxonomy" id="427369"/>
    <lineage>
        <taxon>Bacteria</taxon>
        <taxon>Bacillati</taxon>
        <taxon>Actinomycetota</taxon>
        <taxon>Actinomycetes</taxon>
        <taxon>Streptosporangiales</taxon>
        <taxon>Nocardiopsidaceae</taxon>
        <taxon>Streptomonospora</taxon>
    </lineage>
</organism>
<evidence type="ECO:0000313" key="3">
    <source>
        <dbReference type="Proteomes" id="UP001499993"/>
    </source>
</evidence>
<dbReference type="Proteomes" id="UP001499993">
    <property type="component" value="Unassembled WGS sequence"/>
</dbReference>
<protein>
    <recommendedName>
        <fullName evidence="4">Secreted protein</fullName>
    </recommendedName>
</protein>
<accession>A0ABP9H066</accession>
<evidence type="ECO:0000256" key="1">
    <source>
        <dbReference type="SAM" id="MobiDB-lite"/>
    </source>
</evidence>
<feature type="compositionally biased region" description="Basic and acidic residues" evidence="1">
    <location>
        <begin position="41"/>
        <end position="50"/>
    </location>
</feature>